<dbReference type="SUPFAM" id="SSF48350">
    <property type="entry name" value="GTPase activation domain, GAP"/>
    <property type="match status" value="1"/>
</dbReference>
<sequence length="1940" mass="217542">MPLGMVRLSLSAVKTLLSLLLLATGCPLILFPIGTVQGSDSFPSNFYPTFIRNDTLFEHLALHPDPNVGRVYVGARNRLFQLDPFLQPELQDDTGPVTDSRDCLPPVTETNCPQARETSNHNKLLLVNPYSMELITCGSVNQGICQKRSLDSVDQVLFSTERPVDTQYVAANHPNVSTVGLVVRSHPDKQPVLFVGRGYTSSHPPISTRNLAQDPIFSYEETAKLAVAGRLSEYDHNFVASFAHRQHVYFLFYRRDLKSPSREYRTYISRVCLDDQAYYSYVEVPLTCRSRTGKIYNLLQAVQLGVSKEDVGGRGSETLVGVFSTRLASTRPSEESALCVFNLEDVDRRINSTRDFCYTQMGKEAGVEAAYIEYDVKSNCANLPENTLDAYPCGSDHTPSPMASRIPVEVETILDSPSARLTAVAVSSRVGHTIAFLGDSKGNLHKVFLGPNGEVEEYSVTPIQQNAAISSDLILDQKQEHLFIMTHNMLQKRPVAECQQHPDCHSCLLAHDPYCGWCVLEGRCVLQSQCARGSYPGQWLWSFDMEQQCLVVQDLVPSNLSREESKMVSLSIPRLPVLENGESYSCYFQDSHTPATITETGVTCRSPDTSRVPLVFRGQDFVTVTLSLRFGNVTVTARDFTFYDCTAVKQLSGSQPCRGCVLSRWGCNWCVHQHACTHKPTCEEGVIIYNQHGDEGSYVSWGSSACPCVEKVQGSSLLPVRVERKITLLAHNLHLYQDAELDYECVLVIEGQTVVVDAYVEPDDMNPSSFDITCQLHQYTYSAPVQEYNALVYVKRRDTFHVDTSRDLYVTLYNCSVGRSDCSRCHTADPKYGCAWCGGPRASCLFSNSCSEPVQQTCPAPVIHSVDPLSGLLEGGTMVTISGSNLGQKAEDIVQSVLVADVPCTVISNLYEVSSRIVCMTKASGLKTNHVSVRVNGGEFGLSRQKFSYQNPVVRGVSPERGPKAGGTSLNITGQNLLTGRPADLTITVGDVPCNIVSEVQSDSVQCVTGSSNKTGDHQVTLHYGSIQRHLSSPAYHYTNNPNITRAEPARSFLHGGRLIKLSGSNLDVVQEPRMVVTLSRFQSVGQNKKRKRRRKRSKGEQWKKTLGRSVRMVPDPVCPGDQFCSVKQFVERCEVNSSSLILCRSPMVDSTIWWSRVTVEFLLDNLRFDFSSLNSEPFSYERNPTLQPLNQQDPLKAYRYNPGSFIQLEGEHLDLAITKEEVVVLIGEGVCAVKTLTSNHLYCEPPPQQPAPGPNGKKREGSDNLPEFTVQMGNLNFYLGKVQYDNLSLSTFPLEAQIGVGVGASIVVLIVLIIVLIYRRKSKQALRDYKKVQIQLENLETSVRDRCKKEFTDLMTEMMDMSSDLVGSGIPFLDYRMYAERIFFPGHRESPLRRDLDVQECRRQTVEQGLVQLSNLLNSKLFLTKFIHTLESQRTFSPRDRAYVASLLTVALHGKLEYFTDILKTLLNDLVEQYVAKNPKLMLRRTETVVEKLLTNWMSICLYAFLRDSAGEPLYMLFRAIKHQVDKGPVDAVTGKAKYTLNDNRLLREDVEYKTLTLNVLVQGGGVNETQPVPSKVLDCDTITQVKEKLLDQVYKGTSFSHRPHAESLDLEWRSGVAGHLILSDEDLTSVVQGSWKRLNTLQHYKVPDGATVALVPRHTKHIHHDNHDYIAGEKTPMLEDADEGGVRLWHLVKASEEPELPKHRRGSLRERERAKAIPEIYLTRLLSMKGTLQKFVDDLFTVILSTSRPVPLAVKYFFDLLDEQAAQHGISDSETIHIWKTNSLPLRFWINIVKNPQFIFDIQASDHVDAVLSVIAQTFMDSCTIAEHKLGRDSPINKLLYARDIPRYKQMVERYYADIRQTISASDQEMNSALAELSRNYSGELNYLVALHELYKYINKYYDQIITALEEDTTAQKMQLGYRLQQIAAAVENKVTDL</sequence>
<evidence type="ECO:0000256" key="16">
    <source>
        <dbReference type="PROSITE-ProRule" id="PRU00352"/>
    </source>
</evidence>
<organism evidence="20 21">
    <name type="scientific">Pundamilia nyererei</name>
    <dbReference type="NCBI Taxonomy" id="303518"/>
    <lineage>
        <taxon>Eukaryota</taxon>
        <taxon>Metazoa</taxon>
        <taxon>Chordata</taxon>
        <taxon>Craniata</taxon>
        <taxon>Vertebrata</taxon>
        <taxon>Euteleostomi</taxon>
        <taxon>Actinopterygii</taxon>
        <taxon>Neopterygii</taxon>
        <taxon>Teleostei</taxon>
        <taxon>Neoteleostei</taxon>
        <taxon>Acanthomorphata</taxon>
        <taxon>Ovalentaria</taxon>
        <taxon>Cichlomorphae</taxon>
        <taxon>Cichliformes</taxon>
        <taxon>Cichlidae</taxon>
        <taxon>African cichlids</taxon>
        <taxon>Pseudocrenilabrinae</taxon>
        <taxon>Haplochromini</taxon>
        <taxon>Pundamilia</taxon>
    </lineage>
</organism>
<dbReference type="GO" id="GO:0030334">
    <property type="term" value="P:regulation of cell migration"/>
    <property type="evidence" value="ECO:0007669"/>
    <property type="project" value="TreeGrafter"/>
</dbReference>
<feature type="domain" description="Sema" evidence="19">
    <location>
        <begin position="28"/>
        <end position="495"/>
    </location>
</feature>
<feature type="region of interest" description="Disordered" evidence="17">
    <location>
        <begin position="1085"/>
        <end position="1105"/>
    </location>
</feature>
<dbReference type="GO" id="GO:0050772">
    <property type="term" value="P:positive regulation of axonogenesis"/>
    <property type="evidence" value="ECO:0007669"/>
    <property type="project" value="TreeGrafter"/>
</dbReference>
<dbReference type="PANTHER" id="PTHR22625:SF36">
    <property type="entry name" value="PLEXIN-B1"/>
    <property type="match status" value="1"/>
</dbReference>
<proteinExistence type="inferred from homology"/>
<comment type="caution">
    <text evidence="16">Lacks conserved residue(s) required for the propagation of feature annotation.</text>
</comment>
<evidence type="ECO:0000256" key="9">
    <source>
        <dbReference type="ARBA" id="ARBA00023054"/>
    </source>
</evidence>
<evidence type="ECO:0000256" key="5">
    <source>
        <dbReference type="ARBA" id="ARBA00022692"/>
    </source>
</evidence>
<dbReference type="Pfam" id="PF01833">
    <property type="entry name" value="TIG"/>
    <property type="match status" value="3"/>
</dbReference>
<dbReference type="Pfam" id="PF01403">
    <property type="entry name" value="Sema"/>
    <property type="match status" value="1"/>
</dbReference>
<evidence type="ECO:0000256" key="4">
    <source>
        <dbReference type="ARBA" id="ARBA00022553"/>
    </source>
</evidence>
<comment type="function">
    <text evidence="14">Receptor for SEMA4D. Plays a role in GABAergic synapse development. Mediates SEMA4A- and SEMA4D-dependent inhibitory synapse development. Plays a role in RHOA activation and subsequent changes of the actin cytoskeleton. Plays a role in axon guidance, invasive growth and cell migration.</text>
</comment>
<evidence type="ECO:0000256" key="17">
    <source>
        <dbReference type="SAM" id="MobiDB-lite"/>
    </source>
</evidence>
<keyword evidence="6" id="KW-0732">Signal</keyword>
<dbReference type="FunFam" id="3.10.20.90:FF:000120">
    <property type="entry name" value="Plexin b1a"/>
    <property type="match status" value="1"/>
</dbReference>
<protein>
    <recommendedName>
        <fullName evidence="15">Plexin-B1</fullName>
    </recommendedName>
</protein>
<dbReference type="InterPro" id="IPR015943">
    <property type="entry name" value="WD40/YVTN_repeat-like_dom_sf"/>
</dbReference>
<evidence type="ECO:0000256" key="12">
    <source>
        <dbReference type="ARBA" id="ARBA00023170"/>
    </source>
</evidence>
<keyword evidence="3" id="KW-1003">Cell membrane</keyword>
<dbReference type="InterPro" id="IPR041362">
    <property type="entry name" value="TIG2_plexin"/>
</dbReference>
<dbReference type="SUPFAM" id="SSF81296">
    <property type="entry name" value="E set domains"/>
    <property type="match status" value="3"/>
</dbReference>
<dbReference type="PROSITE" id="PS51257">
    <property type="entry name" value="PROKAR_LIPOPROTEIN"/>
    <property type="match status" value="1"/>
</dbReference>
<dbReference type="InterPro" id="IPR002165">
    <property type="entry name" value="Plexin_repeat"/>
</dbReference>
<feature type="transmembrane region" description="Helical" evidence="18">
    <location>
        <begin position="1299"/>
        <end position="1319"/>
    </location>
</feature>
<dbReference type="InterPro" id="IPR008936">
    <property type="entry name" value="Rho_GTPase_activation_prot"/>
</dbReference>
<accession>A0A9Y3QR68</accession>
<comment type="subcellular location">
    <subcellularLocation>
        <location evidence="1">Cell membrane</location>
        <topology evidence="1">Single-pass type I membrane protein</topology>
    </subcellularLocation>
</comment>
<dbReference type="InterPro" id="IPR016201">
    <property type="entry name" value="PSI"/>
</dbReference>
<dbReference type="CDD" id="cd12793">
    <property type="entry name" value="RasGAP_plexin_B1"/>
    <property type="match status" value="1"/>
</dbReference>
<keyword evidence="5 18" id="KW-0812">Transmembrane</keyword>
<dbReference type="PANTHER" id="PTHR22625">
    <property type="entry name" value="PLEXIN"/>
    <property type="match status" value="1"/>
</dbReference>
<dbReference type="GO" id="GO:0005886">
    <property type="term" value="C:plasma membrane"/>
    <property type="evidence" value="ECO:0007669"/>
    <property type="project" value="UniProtKB-SubCell"/>
</dbReference>
<evidence type="ECO:0000256" key="15">
    <source>
        <dbReference type="ARBA" id="ARBA00070678"/>
    </source>
</evidence>
<gene>
    <name evidence="21" type="primary">plxnb1b</name>
</gene>
<dbReference type="GO" id="GO:0017154">
    <property type="term" value="F:semaphorin receptor activity"/>
    <property type="evidence" value="ECO:0007669"/>
    <property type="project" value="InterPro"/>
</dbReference>
<keyword evidence="4" id="KW-0597">Phosphoprotein</keyword>
<feature type="compositionally biased region" description="Pro residues" evidence="17">
    <location>
        <begin position="1245"/>
        <end position="1254"/>
    </location>
</feature>
<keyword evidence="20" id="KW-1185">Reference proteome</keyword>
<evidence type="ECO:0000256" key="18">
    <source>
        <dbReference type="SAM" id="Phobius"/>
    </source>
</evidence>
<evidence type="ECO:0000256" key="6">
    <source>
        <dbReference type="ARBA" id="ARBA00022729"/>
    </source>
</evidence>
<dbReference type="Pfam" id="PF18020">
    <property type="entry name" value="TIG_2"/>
    <property type="match status" value="1"/>
</dbReference>
<dbReference type="Pfam" id="PF17960">
    <property type="entry name" value="TIG_plexin"/>
    <property type="match status" value="1"/>
</dbReference>
<dbReference type="FunFam" id="2.60.40.10:FF:000705">
    <property type="entry name" value="Plexin B1"/>
    <property type="match status" value="1"/>
</dbReference>
<evidence type="ECO:0000313" key="20">
    <source>
        <dbReference type="Proteomes" id="UP000695023"/>
    </source>
</evidence>
<name>A0A9Y3QR68_9CICH</name>
<dbReference type="RefSeq" id="XP_005726796.1">
    <property type="nucleotide sequence ID" value="XM_005726739.1"/>
</dbReference>
<dbReference type="Gene3D" id="3.10.20.90">
    <property type="entry name" value="Phosphatidylinositol 3-kinase Catalytic Subunit, Chain A, domain 1"/>
    <property type="match status" value="1"/>
</dbReference>
<dbReference type="Pfam" id="PF24317">
    <property type="entry name" value="PSI_Plexin-B"/>
    <property type="match status" value="1"/>
</dbReference>
<dbReference type="FunFam" id="2.60.40.10:FF:000131">
    <property type="entry name" value="Plexin A2"/>
    <property type="match status" value="1"/>
</dbReference>
<dbReference type="SUPFAM" id="SSF101912">
    <property type="entry name" value="Sema domain"/>
    <property type="match status" value="1"/>
</dbReference>
<evidence type="ECO:0000256" key="3">
    <source>
        <dbReference type="ARBA" id="ARBA00022475"/>
    </source>
</evidence>
<comment type="similarity">
    <text evidence="2">Belongs to the plexin family.</text>
</comment>
<evidence type="ECO:0000259" key="19">
    <source>
        <dbReference type="PROSITE" id="PS51004"/>
    </source>
</evidence>
<keyword evidence="10 18" id="KW-0472">Membrane</keyword>
<dbReference type="GO" id="GO:0002116">
    <property type="term" value="C:semaphorin receptor complex"/>
    <property type="evidence" value="ECO:0007669"/>
    <property type="project" value="TreeGrafter"/>
</dbReference>
<dbReference type="InterPro" id="IPR057533">
    <property type="entry name" value="PSI_Plexin-B"/>
</dbReference>
<evidence type="ECO:0000256" key="13">
    <source>
        <dbReference type="ARBA" id="ARBA00023180"/>
    </source>
</evidence>
<dbReference type="InterPro" id="IPR014756">
    <property type="entry name" value="Ig_E-set"/>
</dbReference>
<dbReference type="InterPro" id="IPR013548">
    <property type="entry name" value="Plexin_cytoplasmic_RasGAP_dom"/>
</dbReference>
<dbReference type="Pfam" id="PF01437">
    <property type="entry name" value="PSI"/>
    <property type="match status" value="1"/>
</dbReference>
<keyword evidence="12" id="KW-0675">Receptor</keyword>
<evidence type="ECO:0000256" key="2">
    <source>
        <dbReference type="ARBA" id="ARBA00010297"/>
    </source>
</evidence>
<dbReference type="PROSITE" id="PS51004">
    <property type="entry name" value="SEMA"/>
    <property type="match status" value="1"/>
</dbReference>
<dbReference type="GO" id="GO:0007162">
    <property type="term" value="P:negative regulation of cell adhesion"/>
    <property type="evidence" value="ECO:0007669"/>
    <property type="project" value="TreeGrafter"/>
</dbReference>
<dbReference type="GO" id="GO:0007411">
    <property type="term" value="P:axon guidance"/>
    <property type="evidence" value="ECO:0007669"/>
    <property type="project" value="UniProtKB-ARBA"/>
</dbReference>
<keyword evidence="7" id="KW-0677">Repeat</keyword>
<feature type="compositionally biased region" description="Basic residues" evidence="17">
    <location>
        <begin position="1088"/>
        <end position="1098"/>
    </location>
</feature>
<evidence type="ECO:0000256" key="1">
    <source>
        <dbReference type="ARBA" id="ARBA00004251"/>
    </source>
</evidence>
<reference evidence="21" key="1">
    <citation type="submission" date="2025-08" db="UniProtKB">
        <authorList>
            <consortium name="RefSeq"/>
        </authorList>
    </citation>
    <scope>IDENTIFICATION</scope>
</reference>
<dbReference type="Gene3D" id="2.60.40.10">
    <property type="entry name" value="Immunoglobulins"/>
    <property type="match status" value="4"/>
</dbReference>
<keyword evidence="13" id="KW-0325">Glycoprotein</keyword>
<dbReference type="Pfam" id="PF24479">
    <property type="entry name" value="PSI_PlexinA-B"/>
    <property type="match status" value="1"/>
</dbReference>
<dbReference type="GO" id="GO:0048675">
    <property type="term" value="P:axon extension"/>
    <property type="evidence" value="ECO:0007669"/>
    <property type="project" value="TreeGrafter"/>
</dbReference>
<feature type="region of interest" description="Disordered" evidence="17">
    <location>
        <begin position="1244"/>
        <end position="1265"/>
    </location>
</feature>
<dbReference type="GO" id="GO:0008360">
    <property type="term" value="P:regulation of cell shape"/>
    <property type="evidence" value="ECO:0007669"/>
    <property type="project" value="UniProtKB-ARBA"/>
</dbReference>
<evidence type="ECO:0000256" key="11">
    <source>
        <dbReference type="ARBA" id="ARBA00023157"/>
    </source>
</evidence>
<dbReference type="FunFam" id="1.10.506.10:FF:000012">
    <property type="entry name" value="Plexin B1"/>
    <property type="match status" value="1"/>
</dbReference>
<dbReference type="InterPro" id="IPR031148">
    <property type="entry name" value="Plexin"/>
</dbReference>
<dbReference type="FunFam" id="2.60.40.10:FF:000203">
    <property type="entry name" value="Plexin B2"/>
    <property type="match status" value="1"/>
</dbReference>
<dbReference type="SUPFAM" id="SSF103575">
    <property type="entry name" value="Plexin repeat"/>
    <property type="match status" value="1"/>
</dbReference>
<dbReference type="InterPro" id="IPR001627">
    <property type="entry name" value="Semap_dom"/>
</dbReference>
<evidence type="ECO:0000313" key="21">
    <source>
        <dbReference type="RefSeq" id="XP_005726796.1"/>
    </source>
</evidence>
<dbReference type="Pfam" id="PF20170">
    <property type="entry name" value="Plexin_RBD"/>
    <property type="match status" value="1"/>
</dbReference>
<evidence type="ECO:0000256" key="10">
    <source>
        <dbReference type="ARBA" id="ARBA00023136"/>
    </source>
</evidence>
<keyword evidence="8 18" id="KW-1133">Transmembrane helix</keyword>
<keyword evidence="9" id="KW-0175">Coiled coil</keyword>
<evidence type="ECO:0000256" key="14">
    <source>
        <dbReference type="ARBA" id="ARBA00057668"/>
    </source>
</evidence>
<dbReference type="SMART" id="SM00423">
    <property type="entry name" value="PSI"/>
    <property type="match status" value="3"/>
</dbReference>
<dbReference type="SMART" id="SM00630">
    <property type="entry name" value="Sema"/>
    <property type="match status" value="1"/>
</dbReference>
<dbReference type="Gene3D" id="2.130.10.10">
    <property type="entry name" value="YVTN repeat-like/Quinoprotein amine dehydrogenase"/>
    <property type="match status" value="1"/>
</dbReference>
<dbReference type="InterPro" id="IPR041019">
    <property type="entry name" value="TIG1_plexin"/>
</dbReference>
<dbReference type="Proteomes" id="UP000695023">
    <property type="component" value="Unplaced"/>
</dbReference>
<evidence type="ECO:0000256" key="8">
    <source>
        <dbReference type="ARBA" id="ARBA00022989"/>
    </source>
</evidence>
<dbReference type="InterPro" id="IPR013783">
    <property type="entry name" value="Ig-like_fold"/>
</dbReference>
<dbReference type="InterPro" id="IPR036352">
    <property type="entry name" value="Semap_dom_sf"/>
</dbReference>
<dbReference type="Pfam" id="PF08337">
    <property type="entry name" value="Plexin_cytopl"/>
    <property type="match status" value="1"/>
</dbReference>
<keyword evidence="11" id="KW-1015">Disulfide bond</keyword>
<dbReference type="InterPro" id="IPR046800">
    <property type="entry name" value="Plexin_RBD"/>
</dbReference>
<dbReference type="FunFam" id="1.10.506.10:FF:000010">
    <property type="entry name" value="Plexin B1"/>
    <property type="match status" value="1"/>
</dbReference>
<dbReference type="CTD" id="570222"/>
<dbReference type="InterPro" id="IPR002909">
    <property type="entry name" value="IPT_dom"/>
</dbReference>
<evidence type="ECO:0000256" key="7">
    <source>
        <dbReference type="ARBA" id="ARBA00022737"/>
    </source>
</evidence>
<dbReference type="FunFam" id="2.130.10.10:FF:000126">
    <property type="entry name" value="Plexin B1"/>
    <property type="match status" value="1"/>
</dbReference>
<dbReference type="SMART" id="SM00429">
    <property type="entry name" value="IPT"/>
    <property type="match status" value="3"/>
</dbReference>
<dbReference type="Gene3D" id="1.10.506.10">
    <property type="entry name" value="GTPase Activation - p120gap, domain 1"/>
    <property type="match status" value="1"/>
</dbReference>